<organism evidence="1 2">
    <name type="scientific">Desulfovibrio gilichinskyi</name>
    <dbReference type="NCBI Taxonomy" id="1519643"/>
    <lineage>
        <taxon>Bacteria</taxon>
        <taxon>Pseudomonadati</taxon>
        <taxon>Thermodesulfobacteriota</taxon>
        <taxon>Desulfovibrionia</taxon>
        <taxon>Desulfovibrionales</taxon>
        <taxon>Desulfovibrionaceae</taxon>
        <taxon>Desulfovibrio</taxon>
    </lineage>
</organism>
<evidence type="ECO:0000313" key="1">
    <source>
        <dbReference type="EMBL" id="SME96139.1"/>
    </source>
</evidence>
<gene>
    <name evidence="1" type="ORF">SAMN06295933_0865</name>
</gene>
<accession>A0A1X7CHE0</accession>
<dbReference type="AlphaFoldDB" id="A0A1X7CHE0"/>
<dbReference type="RefSeq" id="WP_085098792.1">
    <property type="nucleotide sequence ID" value="NZ_FWZU01000001.1"/>
</dbReference>
<proteinExistence type="predicted"/>
<evidence type="ECO:0000313" key="2">
    <source>
        <dbReference type="Proteomes" id="UP000192906"/>
    </source>
</evidence>
<protein>
    <submittedName>
        <fullName evidence="1">Uncharacterized protein</fullName>
    </submittedName>
</protein>
<sequence length="253" mass="28868">MTKAQNIPLAKDQVGWLKRYVNCTNFIRFYAKSVSISKVFDEDKRGPDCWRYTVKDGERTKAEVRESGTLDTLGSCNVADYCCKDGNVILLLLEFPHYKEYDGLDPEGMRPIAPAQGSTGSRIRNQLIKKLESCNLETGKEYHVVISNPVQFQASLYSLHGQSTRGNIKAGSLRDAVWKALMVREKNNFIERLKSYDPVIIINACTKGVTEDVDCLVYEFFFNARKNNVKLPRYFHSSAHPSSWDKYTTIEEL</sequence>
<dbReference type="Proteomes" id="UP000192906">
    <property type="component" value="Unassembled WGS sequence"/>
</dbReference>
<reference evidence="2" key="1">
    <citation type="submission" date="2017-04" db="EMBL/GenBank/DDBJ databases">
        <authorList>
            <person name="Varghese N."/>
            <person name="Submissions S."/>
        </authorList>
    </citation>
    <scope>NUCLEOTIDE SEQUENCE [LARGE SCALE GENOMIC DNA]</scope>
    <source>
        <strain evidence="2">K3S</strain>
    </source>
</reference>
<name>A0A1X7CHE0_9BACT</name>
<dbReference type="EMBL" id="FWZU01000001">
    <property type="protein sequence ID" value="SME96139.1"/>
    <property type="molecule type" value="Genomic_DNA"/>
</dbReference>
<dbReference type="OrthoDB" id="5830072at2"/>
<keyword evidence="2" id="KW-1185">Reference proteome</keyword>